<gene>
    <name evidence="1" type="ORF">S01H4_40692</name>
</gene>
<accession>X1BBN9</accession>
<protein>
    <submittedName>
        <fullName evidence="1">Uncharacterized protein</fullName>
    </submittedName>
</protein>
<sequence>VCSISGLCAFKGKISVNAICKRLGISMSTIQVQVRRKILKHFKVDGFVSLVRSADLLERILERLGLLERQDPNVKDDTEESDIVEITLGNAVQVFNSHNLLDYYCFAIRGWEHSQINICLKFNQNPLDYNLAKLSKTTPLPNYSILNGVLITGSIEDVYWPDLSYFRIKAGEVILITSHYCVTVRFFPGSSQNSKLRLNWHWSSHGVTATVSVYYDEDFLPHVHEVDEWDHEIELIPNWHIGNITIQVVEPWFIPTEDKYLYIDFLTFYPTE</sequence>
<organism evidence="1">
    <name type="scientific">marine sediment metagenome</name>
    <dbReference type="NCBI Taxonomy" id="412755"/>
    <lineage>
        <taxon>unclassified sequences</taxon>
        <taxon>metagenomes</taxon>
        <taxon>ecological metagenomes</taxon>
    </lineage>
</organism>
<dbReference type="EMBL" id="BART01022193">
    <property type="protein sequence ID" value="GAG93349.1"/>
    <property type="molecule type" value="Genomic_DNA"/>
</dbReference>
<name>X1BBN9_9ZZZZ</name>
<dbReference type="AlphaFoldDB" id="X1BBN9"/>
<reference evidence="1" key="1">
    <citation type="journal article" date="2014" name="Front. Microbiol.">
        <title>High frequency of phylogenetically diverse reductive dehalogenase-homologous genes in deep subseafloor sedimentary metagenomes.</title>
        <authorList>
            <person name="Kawai M."/>
            <person name="Futagami T."/>
            <person name="Toyoda A."/>
            <person name="Takaki Y."/>
            <person name="Nishi S."/>
            <person name="Hori S."/>
            <person name="Arai W."/>
            <person name="Tsubouchi T."/>
            <person name="Morono Y."/>
            <person name="Uchiyama I."/>
            <person name="Ito T."/>
            <person name="Fujiyama A."/>
            <person name="Inagaki F."/>
            <person name="Takami H."/>
        </authorList>
    </citation>
    <scope>NUCLEOTIDE SEQUENCE</scope>
    <source>
        <strain evidence="1">Expedition CK06-06</strain>
    </source>
</reference>
<comment type="caution">
    <text evidence="1">The sequence shown here is derived from an EMBL/GenBank/DDBJ whole genome shotgun (WGS) entry which is preliminary data.</text>
</comment>
<proteinExistence type="predicted"/>
<feature type="non-terminal residue" evidence="1">
    <location>
        <position position="1"/>
    </location>
</feature>
<evidence type="ECO:0000313" key="1">
    <source>
        <dbReference type="EMBL" id="GAG93349.1"/>
    </source>
</evidence>